<protein>
    <submittedName>
        <fullName evidence="3">Inner membrane symporter YicJ</fullName>
    </submittedName>
</protein>
<gene>
    <name evidence="3" type="primary">yicJ</name>
    <name evidence="3" type="ORF">Pla108_40320</name>
</gene>
<dbReference type="GO" id="GO:0015293">
    <property type="term" value="F:symporter activity"/>
    <property type="evidence" value="ECO:0007669"/>
    <property type="project" value="InterPro"/>
</dbReference>
<reference evidence="3 4" key="1">
    <citation type="submission" date="2019-02" db="EMBL/GenBank/DDBJ databases">
        <title>Deep-cultivation of Planctomycetes and their phenomic and genomic characterization uncovers novel biology.</title>
        <authorList>
            <person name="Wiegand S."/>
            <person name="Jogler M."/>
            <person name="Boedeker C."/>
            <person name="Pinto D."/>
            <person name="Vollmers J."/>
            <person name="Rivas-Marin E."/>
            <person name="Kohn T."/>
            <person name="Peeters S.H."/>
            <person name="Heuer A."/>
            <person name="Rast P."/>
            <person name="Oberbeckmann S."/>
            <person name="Bunk B."/>
            <person name="Jeske O."/>
            <person name="Meyerdierks A."/>
            <person name="Storesund J.E."/>
            <person name="Kallscheuer N."/>
            <person name="Luecker S."/>
            <person name="Lage O.M."/>
            <person name="Pohl T."/>
            <person name="Merkel B.J."/>
            <person name="Hornburger P."/>
            <person name="Mueller R.-W."/>
            <person name="Bruemmer F."/>
            <person name="Labrenz M."/>
            <person name="Spormann A.M."/>
            <person name="Op Den Camp H."/>
            <person name="Overmann J."/>
            <person name="Amann R."/>
            <person name="Jetten M.S.M."/>
            <person name="Mascher T."/>
            <person name="Medema M.H."/>
            <person name="Devos D.P."/>
            <person name="Kaster A.-K."/>
            <person name="Ovreas L."/>
            <person name="Rohde M."/>
            <person name="Galperin M.Y."/>
            <person name="Jogler C."/>
        </authorList>
    </citation>
    <scope>NUCLEOTIDE SEQUENCE [LARGE SCALE GENOMIC DNA]</scope>
    <source>
        <strain evidence="3 4">Pla108</strain>
    </source>
</reference>
<feature type="transmembrane region" description="Helical" evidence="2">
    <location>
        <begin position="81"/>
        <end position="100"/>
    </location>
</feature>
<dbReference type="GO" id="GO:0008643">
    <property type="term" value="P:carbohydrate transport"/>
    <property type="evidence" value="ECO:0007669"/>
    <property type="project" value="InterPro"/>
</dbReference>
<feature type="transmembrane region" description="Helical" evidence="2">
    <location>
        <begin position="322"/>
        <end position="346"/>
    </location>
</feature>
<proteinExistence type="inferred from homology"/>
<dbReference type="GO" id="GO:0005886">
    <property type="term" value="C:plasma membrane"/>
    <property type="evidence" value="ECO:0007669"/>
    <property type="project" value="TreeGrafter"/>
</dbReference>
<dbReference type="Proteomes" id="UP000317421">
    <property type="component" value="Unassembled WGS sequence"/>
</dbReference>
<feature type="transmembrane region" description="Helical" evidence="2">
    <location>
        <begin position="227"/>
        <end position="247"/>
    </location>
</feature>
<dbReference type="OrthoDB" id="9764596at2"/>
<feature type="transmembrane region" description="Helical" evidence="2">
    <location>
        <begin position="297"/>
        <end position="316"/>
    </location>
</feature>
<organism evidence="3 4">
    <name type="scientific">Botrimarina colliarenosi</name>
    <dbReference type="NCBI Taxonomy" id="2528001"/>
    <lineage>
        <taxon>Bacteria</taxon>
        <taxon>Pseudomonadati</taxon>
        <taxon>Planctomycetota</taxon>
        <taxon>Planctomycetia</taxon>
        <taxon>Pirellulales</taxon>
        <taxon>Lacipirellulaceae</taxon>
        <taxon>Botrimarina</taxon>
    </lineage>
</organism>
<feature type="transmembrane region" description="Helical" evidence="2">
    <location>
        <begin position="409"/>
        <end position="429"/>
    </location>
</feature>
<dbReference type="RefSeq" id="WP_146446706.1">
    <property type="nucleotide sequence ID" value="NZ_SJPR01000009.1"/>
</dbReference>
<keyword evidence="2" id="KW-0812">Transmembrane</keyword>
<name>A0A5C5ZZ90_9BACT</name>
<feature type="transmembrane region" description="Helical" evidence="2">
    <location>
        <begin position="112"/>
        <end position="130"/>
    </location>
</feature>
<keyword evidence="2" id="KW-0472">Membrane</keyword>
<feature type="transmembrane region" description="Helical" evidence="2">
    <location>
        <begin position="41"/>
        <end position="60"/>
    </location>
</feature>
<evidence type="ECO:0000256" key="1">
    <source>
        <dbReference type="ARBA" id="ARBA00009617"/>
    </source>
</evidence>
<dbReference type="InterPro" id="IPR001927">
    <property type="entry name" value="Na/Gal_symport"/>
</dbReference>
<dbReference type="NCBIfam" id="TIGR00792">
    <property type="entry name" value="gph"/>
    <property type="match status" value="1"/>
</dbReference>
<dbReference type="EMBL" id="SJPR01000009">
    <property type="protein sequence ID" value="TWT92892.1"/>
    <property type="molecule type" value="Genomic_DNA"/>
</dbReference>
<dbReference type="CDD" id="cd17332">
    <property type="entry name" value="MFS_MelB_like"/>
    <property type="match status" value="1"/>
</dbReference>
<dbReference type="InterPro" id="IPR039672">
    <property type="entry name" value="MFS_2"/>
</dbReference>
<dbReference type="Pfam" id="PF13347">
    <property type="entry name" value="MFS_2"/>
    <property type="match status" value="1"/>
</dbReference>
<dbReference type="GO" id="GO:0006814">
    <property type="term" value="P:sodium ion transport"/>
    <property type="evidence" value="ECO:0007669"/>
    <property type="project" value="InterPro"/>
</dbReference>
<comment type="caution">
    <text evidence="3">The sequence shown here is derived from an EMBL/GenBank/DDBJ whole genome shotgun (WGS) entry which is preliminary data.</text>
</comment>
<keyword evidence="2" id="KW-1133">Transmembrane helix</keyword>
<keyword evidence="4" id="KW-1185">Reference proteome</keyword>
<sequence length="458" mass="50996">MTTEKTRLPLSEKIGYGLGDCAANFVFQTQLIFLTNFYTDVLGVAATAVGWMFLFSRLFDAVNDPLMGALADRTNTRWGKFRPWLLWTAIPFAVCFVLAYTTPDLDARGKIIWAYVTYNLLMIAYTANNIPYASLSGVMTPDPVERTSLMSWRFLLAMTAAFFVQTYTLDLVEYFGQGDVATGYQLTMAMWAAIATLFFVITFVTTKERVQPPPSQKSSIVADMAGLVGNRSWVVLSVATLFYFIYLSMRGSIGLYYFKYLVQREDLFGWFNGLGLLASLVGILLSKPLSIRYGKLAVFKVSLLLTVACTCAFYWLPTSAPASLIAMQCLLQFVYGVGIPLLWAMIADVADLSELRTGRRATAMTFAATVFALKLGLSIGGALSLWLLSEYGYVANVEQTAQSLEGIRLMMSLFPALAFVVAWAVLWFYEIDRDTEFSLNDQLAARRDEERGLTPSLP</sequence>
<dbReference type="PANTHER" id="PTHR11328:SF24">
    <property type="entry name" value="MAJOR FACILITATOR SUPERFAMILY (MFS) PROFILE DOMAIN-CONTAINING PROTEIN"/>
    <property type="match status" value="1"/>
</dbReference>
<dbReference type="SUPFAM" id="SSF103473">
    <property type="entry name" value="MFS general substrate transporter"/>
    <property type="match status" value="1"/>
</dbReference>
<accession>A0A5C5ZZ90</accession>
<evidence type="ECO:0000313" key="4">
    <source>
        <dbReference type="Proteomes" id="UP000317421"/>
    </source>
</evidence>
<comment type="similarity">
    <text evidence="1">Belongs to the sodium:galactoside symporter (TC 2.A.2) family.</text>
</comment>
<dbReference type="InterPro" id="IPR036259">
    <property type="entry name" value="MFS_trans_sf"/>
</dbReference>
<dbReference type="Gene3D" id="1.20.1250.20">
    <property type="entry name" value="MFS general substrate transporter like domains"/>
    <property type="match status" value="2"/>
</dbReference>
<evidence type="ECO:0000313" key="3">
    <source>
        <dbReference type="EMBL" id="TWT92892.1"/>
    </source>
</evidence>
<feature type="transmembrane region" description="Helical" evidence="2">
    <location>
        <begin position="267"/>
        <end position="285"/>
    </location>
</feature>
<evidence type="ECO:0000256" key="2">
    <source>
        <dbReference type="SAM" id="Phobius"/>
    </source>
</evidence>
<feature type="transmembrane region" description="Helical" evidence="2">
    <location>
        <begin position="366"/>
        <end position="389"/>
    </location>
</feature>
<feature type="transmembrane region" description="Helical" evidence="2">
    <location>
        <begin position="150"/>
        <end position="168"/>
    </location>
</feature>
<dbReference type="AlphaFoldDB" id="A0A5C5ZZ90"/>
<feature type="transmembrane region" description="Helical" evidence="2">
    <location>
        <begin position="188"/>
        <end position="206"/>
    </location>
</feature>
<dbReference type="PANTHER" id="PTHR11328">
    <property type="entry name" value="MAJOR FACILITATOR SUPERFAMILY DOMAIN-CONTAINING PROTEIN"/>
    <property type="match status" value="1"/>
</dbReference>